<dbReference type="InterPro" id="IPR000362">
    <property type="entry name" value="Fumarate_lyase_fam"/>
</dbReference>
<dbReference type="Gene3D" id="1.20.200.10">
    <property type="entry name" value="Fumarase/aspartase (Central domain)"/>
    <property type="match status" value="1"/>
</dbReference>
<comment type="subunit">
    <text evidence="4">Homotetramer.</text>
</comment>
<accession>A0A1G7D9G2</accession>
<dbReference type="GO" id="GO:0006108">
    <property type="term" value="P:malate metabolic process"/>
    <property type="evidence" value="ECO:0007669"/>
    <property type="project" value="TreeGrafter"/>
</dbReference>
<evidence type="ECO:0000313" key="7">
    <source>
        <dbReference type="EMBL" id="SDE48264.1"/>
    </source>
</evidence>
<dbReference type="InterPro" id="IPR024083">
    <property type="entry name" value="Fumarase/histidase_N"/>
</dbReference>
<evidence type="ECO:0000256" key="2">
    <source>
        <dbReference type="ARBA" id="ARBA00022532"/>
    </source>
</evidence>
<dbReference type="FunFam" id="1.10.40.30:FF:000002">
    <property type="entry name" value="Fumarate hydratase class II"/>
    <property type="match status" value="1"/>
</dbReference>
<feature type="site" description="Important for catalytic activity" evidence="4">
    <location>
        <position position="333"/>
    </location>
</feature>
<evidence type="ECO:0000259" key="6">
    <source>
        <dbReference type="Pfam" id="PF10415"/>
    </source>
</evidence>
<feature type="domain" description="Fumarase C C-terminal" evidence="6">
    <location>
        <begin position="410"/>
        <end position="462"/>
    </location>
</feature>
<comment type="pathway">
    <text evidence="4">Carbohydrate metabolism; tricarboxylic acid cycle; (S)-malate from fumarate: step 1/1.</text>
</comment>
<dbReference type="GO" id="GO:0006106">
    <property type="term" value="P:fumarate metabolic process"/>
    <property type="evidence" value="ECO:0007669"/>
    <property type="project" value="InterPro"/>
</dbReference>
<proteinExistence type="inferred from homology"/>
<dbReference type="PANTHER" id="PTHR11444">
    <property type="entry name" value="ASPARTATEAMMONIA/ARGININOSUCCINATE/ADENYLOSUCCINATE LYASE"/>
    <property type="match status" value="1"/>
</dbReference>
<dbReference type="SUPFAM" id="SSF48557">
    <property type="entry name" value="L-aspartase-like"/>
    <property type="match status" value="1"/>
</dbReference>
<protein>
    <recommendedName>
        <fullName evidence="4">Fumarate hydratase class II</fullName>
        <shortName evidence="4">Fumarase C</shortName>
        <ecNumber evidence="4">4.2.1.2</ecNumber>
    </recommendedName>
    <alternativeName>
        <fullName evidence="4">Aerobic fumarase</fullName>
    </alternativeName>
    <alternativeName>
        <fullName evidence="4">Iron-independent fumarase</fullName>
    </alternativeName>
</protein>
<sequence>MTMATHREETDSLGVVRVPADRYWGAQTGRALENFPIGTERMPLPLIHALGVQKQAAARANVALGDLDSGLGDAIETAAREVADGRLDDHFPLPVWQSGSGTQTNMNANEVIANRANERLGQPLGTRAPVHPNDHVNRAQSSNDTIPTVMHLATLLEMRDRLLPALDHLHAVLRERAAAFGDRVKSGRTHLQDAVPVTLRQEFEGYAAQVAGATARLRRLTDDLLPLAQGGTAVGSGLNCPPGFVERFLEEVRALTGLPVTRTPDHFAANASHDVFVDLSGALGGAAAAFSKIAGDIRFMGSGPRCGIGELALPANEPGSSIMPGKVNPTQVEALLMVCAQVVGNHGAVMHGAAGGQMELNTYKPVIIHNVLTSIRLLGDAARSFADRCVAGLAPVDARLEDLSGRSLMLVTALAPVVGYDRAAEAAHKAAKEDTTLRDAVLSLGLLDAADYDRVVDPAVLARGGLSASGR</sequence>
<gene>
    <name evidence="4" type="primary">fumC</name>
    <name evidence="7" type="ORF">SAMN05421720_10791</name>
</gene>
<evidence type="ECO:0000256" key="1">
    <source>
        <dbReference type="ARBA" id="ARBA00009084"/>
    </source>
</evidence>
<organism evidence="7 8">
    <name type="scientific">Rhodospira trueperi</name>
    <dbReference type="NCBI Taxonomy" id="69960"/>
    <lineage>
        <taxon>Bacteria</taxon>
        <taxon>Pseudomonadati</taxon>
        <taxon>Pseudomonadota</taxon>
        <taxon>Alphaproteobacteria</taxon>
        <taxon>Rhodospirillales</taxon>
        <taxon>Rhodospirillaceae</taxon>
        <taxon>Rhodospira</taxon>
    </lineage>
</organism>
<comment type="catalytic activity">
    <reaction evidence="4">
        <text>(S)-malate = fumarate + H2O</text>
        <dbReference type="Rhea" id="RHEA:12460"/>
        <dbReference type="ChEBI" id="CHEBI:15377"/>
        <dbReference type="ChEBI" id="CHEBI:15589"/>
        <dbReference type="ChEBI" id="CHEBI:29806"/>
        <dbReference type="EC" id="4.2.1.2"/>
    </reaction>
</comment>
<dbReference type="PRINTS" id="PR00145">
    <property type="entry name" value="ARGSUCLYASE"/>
</dbReference>
<keyword evidence="4" id="KW-0963">Cytoplasm</keyword>
<evidence type="ECO:0000259" key="5">
    <source>
        <dbReference type="Pfam" id="PF00206"/>
    </source>
</evidence>
<dbReference type="Pfam" id="PF00206">
    <property type="entry name" value="Lyase_1"/>
    <property type="match status" value="1"/>
</dbReference>
<dbReference type="FunFam" id="1.10.275.10:FF:000001">
    <property type="entry name" value="Fumarate hydratase, mitochondrial"/>
    <property type="match status" value="1"/>
</dbReference>
<evidence type="ECO:0000256" key="3">
    <source>
        <dbReference type="ARBA" id="ARBA00023239"/>
    </source>
</evidence>
<feature type="active site" description="Proton donor/acceptor" evidence="4">
    <location>
        <position position="190"/>
    </location>
</feature>
<keyword evidence="8" id="KW-1185">Reference proteome</keyword>
<dbReference type="EC" id="4.2.1.2" evidence="4"/>
<feature type="domain" description="Fumarate lyase N-terminal" evidence="5">
    <location>
        <begin position="16"/>
        <end position="344"/>
    </location>
</feature>
<dbReference type="Gene3D" id="1.10.275.10">
    <property type="entry name" value="Fumarase/aspartase (N-terminal domain)"/>
    <property type="match status" value="1"/>
</dbReference>
<evidence type="ECO:0000256" key="4">
    <source>
        <dbReference type="HAMAP-Rule" id="MF_00743"/>
    </source>
</evidence>
<feature type="binding site" evidence="4">
    <location>
        <begin position="100"/>
        <end position="102"/>
    </location>
    <ligand>
        <name>substrate</name>
    </ligand>
</feature>
<comment type="similarity">
    <text evidence="1 4">Belongs to the class-II fumarase/aspartase family. Fumarase subfamily.</text>
</comment>
<dbReference type="InterPro" id="IPR018951">
    <property type="entry name" value="Fumarase_C_C"/>
</dbReference>
<dbReference type="InterPro" id="IPR020557">
    <property type="entry name" value="Fumarate_lyase_CS"/>
</dbReference>
<dbReference type="Gene3D" id="1.10.40.30">
    <property type="entry name" value="Fumarase/aspartase (C-terminal domain)"/>
    <property type="match status" value="1"/>
</dbReference>
<keyword evidence="2 4" id="KW-0816">Tricarboxylic acid cycle</keyword>
<feature type="active site" evidence="4">
    <location>
        <position position="320"/>
    </location>
</feature>
<reference evidence="7 8" key="1">
    <citation type="submission" date="2016-10" db="EMBL/GenBank/DDBJ databases">
        <authorList>
            <person name="de Groot N.N."/>
        </authorList>
    </citation>
    <scope>NUCLEOTIDE SEQUENCE [LARGE SCALE GENOMIC DNA]</scope>
    <source>
        <strain evidence="7 8">ATCC 700224</strain>
    </source>
</reference>
<dbReference type="GO" id="GO:0004333">
    <property type="term" value="F:fumarate hydratase activity"/>
    <property type="evidence" value="ECO:0007669"/>
    <property type="project" value="UniProtKB-UniRule"/>
</dbReference>
<feature type="binding site" evidence="4">
    <location>
        <begin position="326"/>
        <end position="328"/>
    </location>
    <ligand>
        <name>substrate</name>
    </ligand>
</feature>
<comment type="miscellaneous">
    <text evidence="4">There are 2 substrate-binding sites: the catalytic A site, and the non-catalytic B site that may play a role in the transfer of substrate or product between the active site and the solvent. Alternatively, the B site may bind allosteric effectors.</text>
</comment>
<keyword evidence="3 4" id="KW-0456">Lyase</keyword>
<evidence type="ECO:0000313" key="8">
    <source>
        <dbReference type="Proteomes" id="UP000199412"/>
    </source>
</evidence>
<feature type="binding site" evidence="4">
    <location>
        <position position="321"/>
    </location>
    <ligand>
        <name>substrate</name>
    </ligand>
</feature>
<dbReference type="InterPro" id="IPR005677">
    <property type="entry name" value="Fum_hydII"/>
</dbReference>
<feature type="binding site" evidence="4">
    <location>
        <begin position="141"/>
        <end position="143"/>
    </location>
    <ligand>
        <name>substrate</name>
    </ligand>
</feature>
<comment type="subcellular location">
    <subcellularLocation>
        <location evidence="4">Cytoplasm</location>
    </subcellularLocation>
</comment>
<dbReference type="PROSITE" id="PS00163">
    <property type="entry name" value="FUMARATE_LYASES"/>
    <property type="match status" value="1"/>
</dbReference>
<dbReference type="EMBL" id="FNAP01000007">
    <property type="protein sequence ID" value="SDE48264.1"/>
    <property type="molecule type" value="Genomic_DNA"/>
</dbReference>
<dbReference type="UniPathway" id="UPA00223">
    <property type="reaction ID" value="UER01007"/>
</dbReference>
<feature type="binding site" evidence="4">
    <location>
        <position position="189"/>
    </location>
    <ligand>
        <name>substrate</name>
    </ligand>
</feature>
<dbReference type="GO" id="GO:0006099">
    <property type="term" value="P:tricarboxylic acid cycle"/>
    <property type="evidence" value="ECO:0007669"/>
    <property type="project" value="UniProtKB-UniRule"/>
</dbReference>
<dbReference type="STRING" id="69960.SAMN05421720_10791"/>
<dbReference type="CDD" id="cd01362">
    <property type="entry name" value="Fumarase_classII"/>
    <property type="match status" value="1"/>
</dbReference>
<dbReference type="GO" id="GO:0005737">
    <property type="term" value="C:cytoplasm"/>
    <property type="evidence" value="ECO:0007669"/>
    <property type="project" value="UniProtKB-SubCell"/>
</dbReference>
<dbReference type="PANTHER" id="PTHR11444:SF1">
    <property type="entry name" value="FUMARATE HYDRATASE, MITOCHONDRIAL"/>
    <property type="match status" value="1"/>
</dbReference>
<feature type="binding site" description="in site B" evidence="4">
    <location>
        <begin position="131"/>
        <end position="134"/>
    </location>
    <ligand>
        <name>substrate</name>
    </ligand>
</feature>
<dbReference type="InterPro" id="IPR008948">
    <property type="entry name" value="L-Aspartase-like"/>
</dbReference>
<dbReference type="InterPro" id="IPR022761">
    <property type="entry name" value="Fumarate_lyase_N"/>
</dbReference>
<name>A0A1G7D9G2_9PROT</name>
<dbReference type="AlphaFoldDB" id="A0A1G7D9G2"/>
<dbReference type="PRINTS" id="PR00149">
    <property type="entry name" value="FUMRATELYASE"/>
</dbReference>
<dbReference type="Proteomes" id="UP000199412">
    <property type="component" value="Unassembled WGS sequence"/>
</dbReference>
<dbReference type="RefSeq" id="WP_218128381.1">
    <property type="nucleotide sequence ID" value="NZ_FNAP01000007.1"/>
</dbReference>
<comment type="function">
    <text evidence="4">Involved in the TCA cycle. Catalyzes the stereospecific interconversion of fumarate to L-malate.</text>
</comment>
<dbReference type="HAMAP" id="MF_00743">
    <property type="entry name" value="FumaraseC"/>
    <property type="match status" value="1"/>
</dbReference>
<dbReference type="Pfam" id="PF10415">
    <property type="entry name" value="FumaraseC_C"/>
    <property type="match status" value="1"/>
</dbReference>
<dbReference type="FunFam" id="1.20.200.10:FF:000001">
    <property type="entry name" value="Fumarate hydratase, mitochondrial"/>
    <property type="match status" value="1"/>
</dbReference>